<sequence>MKAKHGDLFDKERVRSKQKNLRTLYWDVNKLIEVSGFGWDKTRCLVTAETSVWDDFITCVWGGTVRPSVPVSTGPPVDANDSSLQGEIDEEGEESSKRSQSQTPNSRSKKKKSSPCEVIAEAMAIVAESMRNYANTQAKASTALKKKCMELVSDLCLNGERGKDEIIKASQLFQNSAKAEMFMILEPEYRTQYLWAELEVERGG</sequence>
<gene>
    <name evidence="3" type="ORF">AMTR_s00021p00190830</name>
</gene>
<evidence type="ECO:0000259" key="2">
    <source>
        <dbReference type="Pfam" id="PF12776"/>
    </source>
</evidence>
<evidence type="ECO:0000313" key="4">
    <source>
        <dbReference type="Proteomes" id="UP000017836"/>
    </source>
</evidence>
<dbReference type="InterPro" id="IPR024752">
    <property type="entry name" value="Myb/SANT-like_dom"/>
</dbReference>
<feature type="region of interest" description="Disordered" evidence="1">
    <location>
        <begin position="70"/>
        <end position="114"/>
    </location>
</feature>
<accession>W1PZX6</accession>
<evidence type="ECO:0000256" key="1">
    <source>
        <dbReference type="SAM" id="MobiDB-lite"/>
    </source>
</evidence>
<dbReference type="Pfam" id="PF12776">
    <property type="entry name" value="Myb_DNA-bind_3"/>
    <property type="match status" value="1"/>
</dbReference>
<dbReference type="Gramene" id="ERN14013">
    <property type="protein sequence ID" value="ERN14013"/>
    <property type="gene ID" value="AMTR_s00021p00190830"/>
</dbReference>
<organism evidence="3 4">
    <name type="scientific">Amborella trichopoda</name>
    <dbReference type="NCBI Taxonomy" id="13333"/>
    <lineage>
        <taxon>Eukaryota</taxon>
        <taxon>Viridiplantae</taxon>
        <taxon>Streptophyta</taxon>
        <taxon>Embryophyta</taxon>
        <taxon>Tracheophyta</taxon>
        <taxon>Spermatophyta</taxon>
        <taxon>Magnoliopsida</taxon>
        <taxon>Amborellales</taxon>
        <taxon>Amborellaceae</taxon>
        <taxon>Amborella</taxon>
    </lineage>
</organism>
<dbReference type="AlphaFoldDB" id="W1PZX6"/>
<keyword evidence="4" id="KW-1185">Reference proteome</keyword>
<protein>
    <recommendedName>
        <fullName evidence="2">Myb/SANT-like domain-containing protein</fullName>
    </recommendedName>
</protein>
<reference evidence="4" key="1">
    <citation type="journal article" date="2013" name="Science">
        <title>The Amborella genome and the evolution of flowering plants.</title>
        <authorList>
            <consortium name="Amborella Genome Project"/>
        </authorList>
    </citation>
    <scope>NUCLEOTIDE SEQUENCE [LARGE SCALE GENOMIC DNA]</scope>
</reference>
<dbReference type="PANTHER" id="PTHR46929:SF33">
    <property type="entry name" value="L10-INTERACTING MYB DOMAIN-CONTAINING PROTEIN-LIKE ISOFORM X1"/>
    <property type="match status" value="1"/>
</dbReference>
<evidence type="ECO:0000313" key="3">
    <source>
        <dbReference type="EMBL" id="ERN14013.1"/>
    </source>
</evidence>
<feature type="domain" description="Myb/SANT-like" evidence="2">
    <location>
        <begin position="3"/>
        <end position="55"/>
    </location>
</feature>
<dbReference type="Proteomes" id="UP000017836">
    <property type="component" value="Unassembled WGS sequence"/>
</dbReference>
<proteinExistence type="predicted"/>
<dbReference type="HOGENOM" id="CLU_1344877_0_0_1"/>
<dbReference type="EMBL" id="KI392560">
    <property type="protein sequence ID" value="ERN14013.1"/>
    <property type="molecule type" value="Genomic_DNA"/>
</dbReference>
<name>W1PZX6_AMBTC</name>
<dbReference type="PANTHER" id="PTHR46929">
    <property type="entry name" value="EXPRESSED PROTEIN"/>
    <property type="match status" value="1"/>
</dbReference>